<keyword evidence="2" id="KW-1185">Reference proteome</keyword>
<evidence type="ECO:0000313" key="1">
    <source>
        <dbReference type="EMBL" id="CAG8644678.1"/>
    </source>
</evidence>
<comment type="caution">
    <text evidence="1">The sequence shown here is derived from an EMBL/GenBank/DDBJ whole genome shotgun (WGS) entry which is preliminary data.</text>
</comment>
<dbReference type="AlphaFoldDB" id="A0A9N9DQ43"/>
<proteinExistence type="predicted"/>
<organism evidence="1 2">
    <name type="scientific">Racocetra fulgida</name>
    <dbReference type="NCBI Taxonomy" id="60492"/>
    <lineage>
        <taxon>Eukaryota</taxon>
        <taxon>Fungi</taxon>
        <taxon>Fungi incertae sedis</taxon>
        <taxon>Mucoromycota</taxon>
        <taxon>Glomeromycotina</taxon>
        <taxon>Glomeromycetes</taxon>
        <taxon>Diversisporales</taxon>
        <taxon>Gigasporaceae</taxon>
        <taxon>Racocetra</taxon>
    </lineage>
</organism>
<sequence>GSEPPFSYRNVLRKNSNGIDLLVKEAKTYLDEGSKSNNDWFNWNGFLYFLWKWIFLLQWITNHSTTSYIKALQLSEDYFKNDIGVEKKDVNSEVEKTKVDNNKVENVIEIFI</sequence>
<gene>
    <name evidence="1" type="ORF">RFULGI_LOCUS8212</name>
</gene>
<accession>A0A9N9DQ43</accession>
<protein>
    <submittedName>
        <fullName evidence="1">18503_t:CDS:1</fullName>
    </submittedName>
</protein>
<evidence type="ECO:0000313" key="2">
    <source>
        <dbReference type="Proteomes" id="UP000789396"/>
    </source>
</evidence>
<dbReference type="EMBL" id="CAJVPZ010012946">
    <property type="protein sequence ID" value="CAG8644678.1"/>
    <property type="molecule type" value="Genomic_DNA"/>
</dbReference>
<reference evidence="1" key="1">
    <citation type="submission" date="2021-06" db="EMBL/GenBank/DDBJ databases">
        <authorList>
            <person name="Kallberg Y."/>
            <person name="Tangrot J."/>
            <person name="Rosling A."/>
        </authorList>
    </citation>
    <scope>NUCLEOTIDE SEQUENCE</scope>
    <source>
        <strain evidence="1">IN212</strain>
    </source>
</reference>
<dbReference type="Proteomes" id="UP000789396">
    <property type="component" value="Unassembled WGS sequence"/>
</dbReference>
<name>A0A9N9DQ43_9GLOM</name>
<feature type="non-terminal residue" evidence="1">
    <location>
        <position position="1"/>
    </location>
</feature>